<dbReference type="Proteomes" id="UP001194580">
    <property type="component" value="Unassembled WGS sequence"/>
</dbReference>
<dbReference type="InterPro" id="IPR001810">
    <property type="entry name" value="F-box_dom"/>
</dbReference>
<feature type="region of interest" description="Disordered" evidence="1">
    <location>
        <begin position="357"/>
        <end position="395"/>
    </location>
</feature>
<dbReference type="PROSITE" id="PS50181">
    <property type="entry name" value="FBOX"/>
    <property type="match status" value="1"/>
</dbReference>
<sequence>MQVDRATHRLEDLPAEAFQHICRFCTIHELAALRTLSIRVRDLVDDSITSRKTFAEPYKYVESMDKPTSSRQAKPKHNPHSCYVHITLKRNTKPITAVFTRYSKEHNYLEFTQKDATCVEIDHDSSTLGQLDFSNWEQQLESAKEAKNARANALSPSPPSSWDSSSTTSRPRRSSITQAGPIRAAQIHMEQQLNNGGPIPPIPTSRPIISSIFGSSTATNAAGAGAGTPARGSVLNHMTQFAMNILSSTGSHGMTTEQLTQEAVQTFHAVDNEVLSSKKQYRFHLTEGAHYIGDDDFIIRYTIKVVKPVKKDEDAAPTGANTASAPPPIVDLKDRDHLKFKVDYIRASWRWIASGAPKSLRPSSQPSTVETTKKDLDMTDNEEDDDDEEDKQPWQTLLNPLPDLRIGRMYAHRFNMVLEEIGRQSVTPSVRGELRNLGYDASLFPNKFLYANLRDEHVLEWVTEKHFEEIEQRDRYDDWEMVESMSAREDRDKAELKKMVERLESKQGYLTARNILEEMLACQGYSRDLIWKYGVVRREMMGPVPSQSEAKKLLTKVIDSEAASGTSYRPRPSQL</sequence>
<reference evidence="3" key="1">
    <citation type="journal article" date="2020" name="Fungal Divers.">
        <title>Resolving the Mortierellaceae phylogeny through synthesis of multi-gene phylogenetics and phylogenomics.</title>
        <authorList>
            <person name="Vandepol N."/>
            <person name="Liber J."/>
            <person name="Desiro A."/>
            <person name="Na H."/>
            <person name="Kennedy M."/>
            <person name="Barry K."/>
            <person name="Grigoriev I.V."/>
            <person name="Miller A.N."/>
            <person name="O'Donnell K."/>
            <person name="Stajich J.E."/>
            <person name="Bonito G."/>
        </authorList>
    </citation>
    <scope>NUCLEOTIDE SEQUENCE</scope>
    <source>
        <strain evidence="3">NRRL 28262</strain>
    </source>
</reference>
<dbReference type="EMBL" id="JAAAIL010000957">
    <property type="protein sequence ID" value="KAG0272284.1"/>
    <property type="molecule type" value="Genomic_DNA"/>
</dbReference>
<protein>
    <recommendedName>
        <fullName evidence="2">F-box domain-containing protein</fullName>
    </recommendedName>
</protein>
<name>A0AAD4D970_9FUNG</name>
<feature type="compositionally biased region" description="Low complexity" evidence="1">
    <location>
        <begin position="160"/>
        <end position="177"/>
    </location>
</feature>
<evidence type="ECO:0000256" key="1">
    <source>
        <dbReference type="SAM" id="MobiDB-lite"/>
    </source>
</evidence>
<accession>A0AAD4D970</accession>
<evidence type="ECO:0000313" key="4">
    <source>
        <dbReference type="Proteomes" id="UP001194580"/>
    </source>
</evidence>
<feature type="compositionally biased region" description="Polar residues" evidence="1">
    <location>
        <begin position="361"/>
        <end position="370"/>
    </location>
</feature>
<dbReference type="InterPro" id="IPR036047">
    <property type="entry name" value="F-box-like_dom_sf"/>
</dbReference>
<dbReference type="SUPFAM" id="SSF81383">
    <property type="entry name" value="F-box domain"/>
    <property type="match status" value="1"/>
</dbReference>
<proteinExistence type="predicted"/>
<feature type="domain" description="F-box" evidence="2">
    <location>
        <begin position="7"/>
        <end position="53"/>
    </location>
</feature>
<comment type="caution">
    <text evidence="3">The sequence shown here is derived from an EMBL/GenBank/DDBJ whole genome shotgun (WGS) entry which is preliminary data.</text>
</comment>
<keyword evidence="4" id="KW-1185">Reference proteome</keyword>
<feature type="compositionally biased region" description="Acidic residues" evidence="1">
    <location>
        <begin position="378"/>
        <end position="390"/>
    </location>
</feature>
<gene>
    <name evidence="3" type="ORF">BGZ95_011968</name>
</gene>
<feature type="region of interest" description="Disordered" evidence="1">
    <location>
        <begin position="139"/>
        <end position="178"/>
    </location>
</feature>
<evidence type="ECO:0000259" key="2">
    <source>
        <dbReference type="PROSITE" id="PS50181"/>
    </source>
</evidence>
<dbReference type="AlphaFoldDB" id="A0AAD4D970"/>
<evidence type="ECO:0000313" key="3">
    <source>
        <dbReference type="EMBL" id="KAG0272284.1"/>
    </source>
</evidence>
<organism evidence="3 4">
    <name type="scientific">Linnemannia exigua</name>
    <dbReference type="NCBI Taxonomy" id="604196"/>
    <lineage>
        <taxon>Eukaryota</taxon>
        <taxon>Fungi</taxon>
        <taxon>Fungi incertae sedis</taxon>
        <taxon>Mucoromycota</taxon>
        <taxon>Mortierellomycotina</taxon>
        <taxon>Mortierellomycetes</taxon>
        <taxon>Mortierellales</taxon>
        <taxon>Mortierellaceae</taxon>
        <taxon>Linnemannia</taxon>
    </lineage>
</organism>